<evidence type="ECO:0000313" key="2">
    <source>
        <dbReference type="Proteomes" id="UP000499080"/>
    </source>
</evidence>
<keyword evidence="2" id="KW-1185">Reference proteome</keyword>
<sequence length="81" mass="9317">MPASILINITPEEVTDWLECDKMDGYTKILSADEIVSSVTTIEGEETDDDEGSVRNQNLQVITQKRTKMFPKCIYRYELQE</sequence>
<dbReference type="AlphaFoldDB" id="A0A4Y2LEH8"/>
<protein>
    <submittedName>
        <fullName evidence="1">Uncharacterized protein</fullName>
    </submittedName>
</protein>
<dbReference type="Proteomes" id="UP000499080">
    <property type="component" value="Unassembled WGS sequence"/>
</dbReference>
<gene>
    <name evidence="1" type="ORF">AVEN_145543_1</name>
</gene>
<organism evidence="1 2">
    <name type="scientific">Araneus ventricosus</name>
    <name type="common">Orbweaver spider</name>
    <name type="synonym">Epeira ventricosa</name>
    <dbReference type="NCBI Taxonomy" id="182803"/>
    <lineage>
        <taxon>Eukaryota</taxon>
        <taxon>Metazoa</taxon>
        <taxon>Ecdysozoa</taxon>
        <taxon>Arthropoda</taxon>
        <taxon>Chelicerata</taxon>
        <taxon>Arachnida</taxon>
        <taxon>Araneae</taxon>
        <taxon>Araneomorphae</taxon>
        <taxon>Entelegynae</taxon>
        <taxon>Araneoidea</taxon>
        <taxon>Araneidae</taxon>
        <taxon>Araneus</taxon>
    </lineage>
</organism>
<evidence type="ECO:0000313" key="1">
    <source>
        <dbReference type="EMBL" id="GBN12909.1"/>
    </source>
</evidence>
<comment type="caution">
    <text evidence="1">The sequence shown here is derived from an EMBL/GenBank/DDBJ whole genome shotgun (WGS) entry which is preliminary data.</text>
</comment>
<name>A0A4Y2LEH8_ARAVE</name>
<reference evidence="1 2" key="1">
    <citation type="journal article" date="2019" name="Sci. Rep.">
        <title>Orb-weaving spider Araneus ventricosus genome elucidates the spidroin gene catalogue.</title>
        <authorList>
            <person name="Kono N."/>
            <person name="Nakamura H."/>
            <person name="Ohtoshi R."/>
            <person name="Moran D.A.P."/>
            <person name="Shinohara A."/>
            <person name="Yoshida Y."/>
            <person name="Fujiwara M."/>
            <person name="Mori M."/>
            <person name="Tomita M."/>
            <person name="Arakawa K."/>
        </authorList>
    </citation>
    <scope>NUCLEOTIDE SEQUENCE [LARGE SCALE GENOMIC DNA]</scope>
</reference>
<accession>A0A4Y2LEH8</accession>
<dbReference type="EMBL" id="BGPR01005733">
    <property type="protein sequence ID" value="GBN12909.1"/>
    <property type="molecule type" value="Genomic_DNA"/>
</dbReference>
<proteinExistence type="predicted"/>